<sequence length="247" mass="25016">MGARLTTLPARAFSLVAVVAVAGAPLPVRAQSPQPAPAPATATAPAPTPAPANQDPPPAKPADGKEPGPATEPLTAPPAAPQAELVAPPNNVSQSAGLGSTVATTDPEAKRAKAELEGTALRDKPVEGVPERLPPLQRGGWWAVFAGFALASTGGVFAGLAETEEDKAVRLISQIDPETGGSLQFADVKGEYDDILARGRRDAILAQSFLAAGGVALAVGIGLFIADRVKRRPARVTAGAGGLQVRF</sequence>
<keyword evidence="2" id="KW-0812">Transmembrane</keyword>
<evidence type="ECO:0000256" key="1">
    <source>
        <dbReference type="SAM" id="MobiDB-lite"/>
    </source>
</evidence>
<feature type="compositionally biased region" description="Basic and acidic residues" evidence="1">
    <location>
        <begin position="107"/>
        <end position="128"/>
    </location>
</feature>
<feature type="region of interest" description="Disordered" evidence="1">
    <location>
        <begin position="30"/>
        <end position="128"/>
    </location>
</feature>
<evidence type="ECO:0000313" key="4">
    <source>
        <dbReference type="EMBL" id="MDC0673864.1"/>
    </source>
</evidence>
<feature type="transmembrane region" description="Helical" evidence="2">
    <location>
        <begin position="204"/>
        <end position="226"/>
    </location>
</feature>
<reference evidence="4 5" key="1">
    <citation type="submission" date="2022-11" db="EMBL/GenBank/DDBJ databases">
        <title>Minimal conservation of predation-associated metabolite biosynthetic gene clusters underscores biosynthetic potential of Myxococcota including descriptions for ten novel species: Archangium lansinium sp. nov., Myxococcus landrumus sp. nov., Nannocystis bai.</title>
        <authorList>
            <person name="Ahearne A."/>
            <person name="Stevens C."/>
            <person name="Dowd S."/>
        </authorList>
    </citation>
    <scope>NUCLEOTIDE SEQUENCE [LARGE SCALE GENOMIC DNA]</scope>
    <source>
        <strain evidence="4 5">NCELM</strain>
    </source>
</reference>
<feature type="compositionally biased region" description="Polar residues" evidence="1">
    <location>
        <begin position="90"/>
        <end position="104"/>
    </location>
</feature>
<feature type="compositionally biased region" description="Low complexity" evidence="1">
    <location>
        <begin position="30"/>
        <end position="45"/>
    </location>
</feature>
<dbReference type="Proteomes" id="UP001217838">
    <property type="component" value="Unassembled WGS sequence"/>
</dbReference>
<dbReference type="EMBL" id="JAQNDN010000023">
    <property type="protein sequence ID" value="MDC0673864.1"/>
    <property type="molecule type" value="Genomic_DNA"/>
</dbReference>
<accession>A0ABT5BI74</accession>
<evidence type="ECO:0000256" key="2">
    <source>
        <dbReference type="SAM" id="Phobius"/>
    </source>
</evidence>
<keyword evidence="5" id="KW-1185">Reference proteome</keyword>
<gene>
    <name evidence="4" type="ORF">POL58_39330</name>
</gene>
<name>A0ABT5BI74_9BACT</name>
<feature type="compositionally biased region" description="Pro residues" evidence="1">
    <location>
        <begin position="46"/>
        <end position="60"/>
    </location>
</feature>
<keyword evidence="2" id="KW-0472">Membrane</keyword>
<feature type="chain" id="PRO_5046036314" evidence="3">
    <location>
        <begin position="31"/>
        <end position="247"/>
    </location>
</feature>
<comment type="caution">
    <text evidence="4">The sequence shown here is derived from an EMBL/GenBank/DDBJ whole genome shotgun (WGS) entry which is preliminary data.</text>
</comment>
<protein>
    <submittedName>
        <fullName evidence="4">Uncharacterized protein</fullName>
    </submittedName>
</protein>
<proteinExistence type="predicted"/>
<evidence type="ECO:0000256" key="3">
    <source>
        <dbReference type="SAM" id="SignalP"/>
    </source>
</evidence>
<feature type="signal peptide" evidence="3">
    <location>
        <begin position="1"/>
        <end position="30"/>
    </location>
</feature>
<keyword evidence="3" id="KW-0732">Signal</keyword>
<evidence type="ECO:0000313" key="5">
    <source>
        <dbReference type="Proteomes" id="UP001217838"/>
    </source>
</evidence>
<keyword evidence="2" id="KW-1133">Transmembrane helix</keyword>
<organism evidence="4 5">
    <name type="scientific">Nannocystis radixulma</name>
    <dbReference type="NCBI Taxonomy" id="2995305"/>
    <lineage>
        <taxon>Bacteria</taxon>
        <taxon>Pseudomonadati</taxon>
        <taxon>Myxococcota</taxon>
        <taxon>Polyangia</taxon>
        <taxon>Nannocystales</taxon>
        <taxon>Nannocystaceae</taxon>
        <taxon>Nannocystis</taxon>
    </lineage>
</organism>
<dbReference type="RefSeq" id="WP_272007505.1">
    <property type="nucleotide sequence ID" value="NZ_JAQNDN010000023.1"/>
</dbReference>